<dbReference type="Pfam" id="PF07690">
    <property type="entry name" value="MFS_1"/>
    <property type="match status" value="1"/>
</dbReference>
<evidence type="ECO:0000256" key="2">
    <source>
        <dbReference type="ARBA" id="ARBA00022475"/>
    </source>
</evidence>
<keyword evidence="5 6" id="KW-0472">Membrane</keyword>
<keyword evidence="3 6" id="KW-0812">Transmembrane</keyword>
<dbReference type="Proteomes" id="UP001139485">
    <property type="component" value="Unassembled WGS sequence"/>
</dbReference>
<evidence type="ECO:0000313" key="8">
    <source>
        <dbReference type="EMBL" id="MCM0622626.1"/>
    </source>
</evidence>
<dbReference type="PANTHER" id="PTHR23513:SF11">
    <property type="entry name" value="STAPHYLOFERRIN A TRANSPORTER"/>
    <property type="match status" value="1"/>
</dbReference>
<dbReference type="RefSeq" id="WP_250828809.1">
    <property type="nucleotide sequence ID" value="NZ_JAMOIL010000041.1"/>
</dbReference>
<evidence type="ECO:0000256" key="4">
    <source>
        <dbReference type="ARBA" id="ARBA00022989"/>
    </source>
</evidence>
<organism evidence="8 9">
    <name type="scientific">Nocardioides bruguierae</name>
    <dbReference type="NCBI Taxonomy" id="2945102"/>
    <lineage>
        <taxon>Bacteria</taxon>
        <taxon>Bacillati</taxon>
        <taxon>Actinomycetota</taxon>
        <taxon>Actinomycetes</taxon>
        <taxon>Propionibacteriales</taxon>
        <taxon>Nocardioidaceae</taxon>
        <taxon>Nocardioides</taxon>
    </lineage>
</organism>
<feature type="transmembrane region" description="Helical" evidence="6">
    <location>
        <begin position="42"/>
        <end position="65"/>
    </location>
</feature>
<evidence type="ECO:0000256" key="6">
    <source>
        <dbReference type="SAM" id="Phobius"/>
    </source>
</evidence>
<dbReference type="Gene3D" id="1.20.1250.20">
    <property type="entry name" value="MFS general substrate transporter like domains"/>
    <property type="match status" value="1"/>
</dbReference>
<dbReference type="InterPro" id="IPR020846">
    <property type="entry name" value="MFS_dom"/>
</dbReference>
<keyword evidence="2" id="KW-1003">Cell membrane</keyword>
<gene>
    <name evidence="8" type="ORF">M8330_20255</name>
</gene>
<feature type="transmembrane region" description="Helical" evidence="6">
    <location>
        <begin position="12"/>
        <end position="36"/>
    </location>
</feature>
<dbReference type="InterPro" id="IPR011701">
    <property type="entry name" value="MFS"/>
</dbReference>
<dbReference type="PROSITE" id="PS50850">
    <property type="entry name" value="MFS"/>
    <property type="match status" value="1"/>
</dbReference>
<evidence type="ECO:0000256" key="5">
    <source>
        <dbReference type="ARBA" id="ARBA00023136"/>
    </source>
</evidence>
<comment type="subcellular location">
    <subcellularLocation>
        <location evidence="1">Cell membrane</location>
        <topology evidence="1">Multi-pass membrane protein</topology>
    </subcellularLocation>
</comment>
<feature type="transmembrane region" description="Helical" evidence="6">
    <location>
        <begin position="252"/>
        <end position="276"/>
    </location>
</feature>
<dbReference type="GO" id="GO:0005886">
    <property type="term" value="C:plasma membrane"/>
    <property type="evidence" value="ECO:0007669"/>
    <property type="project" value="UniProtKB-SubCell"/>
</dbReference>
<dbReference type="CDD" id="cd06173">
    <property type="entry name" value="MFS_MefA_like"/>
    <property type="match status" value="1"/>
</dbReference>
<evidence type="ECO:0000256" key="1">
    <source>
        <dbReference type="ARBA" id="ARBA00004651"/>
    </source>
</evidence>
<feature type="transmembrane region" description="Helical" evidence="6">
    <location>
        <begin position="219"/>
        <end position="240"/>
    </location>
</feature>
<reference evidence="8" key="1">
    <citation type="submission" date="2022-05" db="EMBL/GenBank/DDBJ databases">
        <authorList>
            <person name="Tuo L."/>
        </authorList>
    </citation>
    <scope>NUCLEOTIDE SEQUENCE</scope>
    <source>
        <strain evidence="8">BSK12Z-4</strain>
    </source>
</reference>
<evidence type="ECO:0000256" key="3">
    <source>
        <dbReference type="ARBA" id="ARBA00022692"/>
    </source>
</evidence>
<dbReference type="InterPro" id="IPR036259">
    <property type="entry name" value="MFS_trans_sf"/>
</dbReference>
<keyword evidence="4 6" id="KW-1133">Transmembrane helix</keyword>
<feature type="domain" description="Major facilitator superfamily (MFS) profile" evidence="7">
    <location>
        <begin position="1"/>
        <end position="396"/>
    </location>
</feature>
<proteinExistence type="predicted"/>
<dbReference type="EMBL" id="JAMOIL010000041">
    <property type="protein sequence ID" value="MCM0622626.1"/>
    <property type="molecule type" value="Genomic_DNA"/>
</dbReference>
<protein>
    <submittedName>
        <fullName evidence="8">MFS transporter</fullName>
    </submittedName>
</protein>
<keyword evidence="9" id="KW-1185">Reference proteome</keyword>
<sequence>MLTLLRHRPFLFQFSANGLSMIGTALTPVALALGVLEATGSAAKLGLVLAAYSVPQVVFLLAGGVWADRLPRQRMMVAADAIRVFTQCGFGVLLLTGWSPLWAMMALQALCGAGSALFLPASTGLVADTTPVGMRQEANALLSLTRNLTGTIGPIVAASVVLGLGAGWALVLDGASFFGSLVFLALLRLPPVDRAKEMPGRSFVGEVIGGFDVVRRTSWIWTTIVYCMFFNIGFSAFQVLGPAIVVARDHGAVVWGVTVALLGLGQIVGNAAALMWFPRRPLLTGRLVMFAGAPVLFLLSADGSPLGIGIGALLLGLAISFPDTLWDAALQEHVRPDALARVSSVDYFGSFILRPVGLAVSGVVAGAVGLSATLMGAGVLIVVATAVSLLDPGVSKLTRALPTPDGVPTLSDQAT</sequence>
<name>A0A9X2IG82_9ACTN</name>
<accession>A0A9X2IG82</accession>
<evidence type="ECO:0000259" key="7">
    <source>
        <dbReference type="PROSITE" id="PS50850"/>
    </source>
</evidence>
<dbReference type="SUPFAM" id="SSF103473">
    <property type="entry name" value="MFS general substrate transporter"/>
    <property type="match status" value="1"/>
</dbReference>
<dbReference type="PANTHER" id="PTHR23513">
    <property type="entry name" value="INTEGRAL MEMBRANE EFFLUX PROTEIN-RELATED"/>
    <property type="match status" value="1"/>
</dbReference>
<feature type="transmembrane region" description="Helical" evidence="6">
    <location>
        <begin position="306"/>
        <end position="326"/>
    </location>
</feature>
<comment type="caution">
    <text evidence="8">The sequence shown here is derived from an EMBL/GenBank/DDBJ whole genome shotgun (WGS) entry which is preliminary data.</text>
</comment>
<dbReference type="GO" id="GO:0022857">
    <property type="term" value="F:transmembrane transporter activity"/>
    <property type="evidence" value="ECO:0007669"/>
    <property type="project" value="InterPro"/>
</dbReference>
<feature type="transmembrane region" description="Helical" evidence="6">
    <location>
        <begin position="363"/>
        <end position="390"/>
    </location>
</feature>
<dbReference type="AlphaFoldDB" id="A0A9X2IG82"/>
<evidence type="ECO:0000313" key="9">
    <source>
        <dbReference type="Proteomes" id="UP001139485"/>
    </source>
</evidence>
<feature type="transmembrane region" description="Helical" evidence="6">
    <location>
        <begin position="148"/>
        <end position="169"/>
    </location>
</feature>